<reference evidence="1" key="1">
    <citation type="journal article" date="2023" name="G3 (Bethesda)">
        <title>Whole genome assembly and annotation of the endangered Caribbean coral Acropora cervicornis.</title>
        <authorList>
            <person name="Selwyn J.D."/>
            <person name="Vollmer S.V."/>
        </authorList>
    </citation>
    <scope>NUCLEOTIDE SEQUENCE</scope>
    <source>
        <strain evidence="1">K2</strain>
    </source>
</reference>
<name>A0AAD9Q2M9_ACRCE</name>
<protein>
    <submittedName>
        <fullName evidence="1">Uncharacterized protein</fullName>
    </submittedName>
</protein>
<dbReference type="EMBL" id="JARQWQ010000076">
    <property type="protein sequence ID" value="KAK2553617.1"/>
    <property type="molecule type" value="Genomic_DNA"/>
</dbReference>
<reference evidence="1" key="2">
    <citation type="journal article" date="2023" name="Science">
        <title>Genomic signatures of disease resistance in endangered staghorn corals.</title>
        <authorList>
            <person name="Vollmer S.V."/>
            <person name="Selwyn J.D."/>
            <person name="Despard B.A."/>
            <person name="Roesel C.L."/>
        </authorList>
    </citation>
    <scope>NUCLEOTIDE SEQUENCE</scope>
    <source>
        <strain evidence="1">K2</strain>
    </source>
</reference>
<keyword evidence="2" id="KW-1185">Reference proteome</keyword>
<evidence type="ECO:0000313" key="1">
    <source>
        <dbReference type="EMBL" id="KAK2553617.1"/>
    </source>
</evidence>
<sequence length="45" mass="4933">MAAFRRSLLVDQVELTLSAEEELPSSLWNSSSRQHGALSGDQLVC</sequence>
<organism evidence="1 2">
    <name type="scientific">Acropora cervicornis</name>
    <name type="common">Staghorn coral</name>
    <dbReference type="NCBI Taxonomy" id="6130"/>
    <lineage>
        <taxon>Eukaryota</taxon>
        <taxon>Metazoa</taxon>
        <taxon>Cnidaria</taxon>
        <taxon>Anthozoa</taxon>
        <taxon>Hexacorallia</taxon>
        <taxon>Scleractinia</taxon>
        <taxon>Astrocoeniina</taxon>
        <taxon>Acroporidae</taxon>
        <taxon>Acropora</taxon>
    </lineage>
</organism>
<comment type="caution">
    <text evidence="1">The sequence shown here is derived from an EMBL/GenBank/DDBJ whole genome shotgun (WGS) entry which is preliminary data.</text>
</comment>
<accession>A0AAD9Q2M9</accession>
<proteinExistence type="predicted"/>
<dbReference type="Proteomes" id="UP001249851">
    <property type="component" value="Unassembled WGS sequence"/>
</dbReference>
<evidence type="ECO:0000313" key="2">
    <source>
        <dbReference type="Proteomes" id="UP001249851"/>
    </source>
</evidence>
<gene>
    <name evidence="1" type="ORF">P5673_025111</name>
</gene>
<dbReference type="AlphaFoldDB" id="A0AAD9Q2M9"/>